<dbReference type="AlphaFoldDB" id="A0A0N4VM05"/>
<accession>A0A0N4VM05</accession>
<organism evidence="4">
    <name type="scientific">Enterobius vermicularis</name>
    <name type="common">Human pinworm</name>
    <dbReference type="NCBI Taxonomy" id="51028"/>
    <lineage>
        <taxon>Eukaryota</taxon>
        <taxon>Metazoa</taxon>
        <taxon>Ecdysozoa</taxon>
        <taxon>Nematoda</taxon>
        <taxon>Chromadorea</taxon>
        <taxon>Rhabditida</taxon>
        <taxon>Spirurina</taxon>
        <taxon>Oxyuridomorpha</taxon>
        <taxon>Oxyuroidea</taxon>
        <taxon>Oxyuridae</taxon>
        <taxon>Enterobius</taxon>
    </lineage>
</organism>
<evidence type="ECO:0000256" key="1">
    <source>
        <dbReference type="SAM" id="MobiDB-lite"/>
    </source>
</evidence>
<feature type="region of interest" description="Disordered" evidence="1">
    <location>
        <begin position="1"/>
        <end position="35"/>
    </location>
</feature>
<keyword evidence="3" id="KW-1185">Reference proteome</keyword>
<dbReference type="WBParaSite" id="EVEC_0001195601-mRNA-1">
    <property type="protein sequence ID" value="EVEC_0001195601-mRNA-1"/>
    <property type="gene ID" value="EVEC_0001195601"/>
</dbReference>
<evidence type="ECO:0000313" key="3">
    <source>
        <dbReference type="Proteomes" id="UP000274131"/>
    </source>
</evidence>
<dbReference type="Proteomes" id="UP000274131">
    <property type="component" value="Unassembled WGS sequence"/>
</dbReference>
<proteinExistence type="predicted"/>
<gene>
    <name evidence="2" type="ORF">EVEC_LOCUS11201</name>
</gene>
<feature type="compositionally biased region" description="Polar residues" evidence="1">
    <location>
        <begin position="1"/>
        <end position="10"/>
    </location>
</feature>
<feature type="compositionally biased region" description="Basic and acidic residues" evidence="1">
    <location>
        <begin position="12"/>
        <end position="32"/>
    </location>
</feature>
<sequence length="174" mass="19770">MRKPTQQLSPAKTEEVQKNDIKDARDETDHFSNVRPLRKRKQISYRDTIRPIPTTKLEIVCSPAPVDVRSILSATQRSAKQISKKAKVYKRTEKNVTFATEPTKVVDITPRSEKQAGVINMPESPPFPYSRTTFFNLLVRHDIVSDGHPMRNEYIKGDAELNDLGVPSGKCVCY</sequence>
<reference evidence="4" key="1">
    <citation type="submission" date="2017-02" db="UniProtKB">
        <authorList>
            <consortium name="WormBaseParasite"/>
        </authorList>
    </citation>
    <scope>IDENTIFICATION</scope>
</reference>
<evidence type="ECO:0000313" key="2">
    <source>
        <dbReference type="EMBL" id="VDD96450.1"/>
    </source>
</evidence>
<protein>
    <submittedName>
        <fullName evidence="4">PPP1R35_C domain-containing protein</fullName>
    </submittedName>
</protein>
<name>A0A0N4VM05_ENTVE</name>
<dbReference type="EMBL" id="UXUI01011711">
    <property type="protein sequence ID" value="VDD96450.1"/>
    <property type="molecule type" value="Genomic_DNA"/>
</dbReference>
<evidence type="ECO:0000313" key="4">
    <source>
        <dbReference type="WBParaSite" id="EVEC_0001195601-mRNA-1"/>
    </source>
</evidence>
<reference evidence="2 3" key="2">
    <citation type="submission" date="2018-10" db="EMBL/GenBank/DDBJ databases">
        <authorList>
            <consortium name="Pathogen Informatics"/>
        </authorList>
    </citation>
    <scope>NUCLEOTIDE SEQUENCE [LARGE SCALE GENOMIC DNA]</scope>
</reference>